<organism evidence="1 2">
    <name type="scientific">Hondaea fermentalgiana</name>
    <dbReference type="NCBI Taxonomy" id="2315210"/>
    <lineage>
        <taxon>Eukaryota</taxon>
        <taxon>Sar</taxon>
        <taxon>Stramenopiles</taxon>
        <taxon>Bigyra</taxon>
        <taxon>Labyrinthulomycetes</taxon>
        <taxon>Thraustochytrida</taxon>
        <taxon>Thraustochytriidae</taxon>
        <taxon>Hondaea</taxon>
    </lineage>
</organism>
<dbReference type="EMBL" id="BEYU01000069">
    <property type="protein sequence ID" value="GBG29993.1"/>
    <property type="molecule type" value="Genomic_DNA"/>
</dbReference>
<dbReference type="AlphaFoldDB" id="A0A2R5GMY7"/>
<dbReference type="Proteomes" id="UP000241890">
    <property type="component" value="Unassembled WGS sequence"/>
</dbReference>
<keyword evidence="2" id="KW-1185">Reference proteome</keyword>
<gene>
    <name evidence="1" type="ORF">FCC1311_062132</name>
</gene>
<proteinExistence type="predicted"/>
<dbReference type="Gene3D" id="6.10.140.940">
    <property type="match status" value="1"/>
</dbReference>
<name>A0A2R5GMY7_9STRA</name>
<sequence length="1134" mass="109952">AADLSISSGGNVDIQGVLFNGNAMSAVSTLAMTGDLTLSAAAATITHSGATSLTIISTSGPVIVEGVTMSSQALSAVTDVTMTGDLTNSVGDILLTSTSAQAITHTGAAAADLSISSGGNVNVEGVLFNTNAVTMSGDLTNSAGDILLTSSAAQAITHTGAAAADLSISSGGNVDIQGVLFNGNAMSAVSTLAMTGDLTLSAAAATLTHSGATSLTIISTSGPVIVEGVTMSSQALSAVTDVTMTGDLTNSVGDILLTSTSAQAITHTGAAAADLSISSGGNVNVQGVLFNTNAVTMSDLSISSGGNVDIQGVLFNGNAMSAVSTLAMTGDLTLSAAAATLTHSGATSLTIISTSGPVIVEGVTMSSQALSAVTDVTMTGDLTNSVGDILLTSTSAQAITHTGAAAADLSISSGGNVNVEGVLFNTNAVTMSGDLTNSAGDILLTSSAAQAITHTGAAAADLSISSGGNVDIQGVLFNGNAMSAVSTLAMTDDLTLSAAAASITHSGATSLTIISSSGPVIVEGVTMSSQALSAVTDVTMTGDLTNSVGDILLSSSGAQAITHTGAAAADLSISSGGNVNVEGVLFNANAVTMSGALTNSAGDILLTSSGAQAITHTGAAAADLSISSGGNVNVEGVLFNTNAVTMSGALTNSAGDILLTSSGAQAITHTGAAAADLSISSGGNVDIEGVLFNGNAMSAVSTMEMTDGLTLSAAAATITHSGATSLTIISSSGPVIVEGVTMSSQALSAVTDVTMTGDLTNSVGDILLTSSSAQAITHSGGAAQDLSISSSGNVNVEGVLFNTNAVAAVSTLGMTSDLTNSGGDIVLSASAVQAISHAHARMSGDLTNSGGDIVLSASAVQAISHAHASELQISSGGGVVVDSVTIASQAVSAITTLGMSGDLTNSAGNIVLGSSSAQTITHSGGVGQDLSISSGGNVNVEGALFNGNALSAVSTLAMTDDLTLSKAAASITHSGATSLTISSGTDVIVNGVTMNSGAISGLTTLATSDDVTLSKAVAAITHSGATSLTIASTSGTVAVEDVIFTGQAISNVATLSVGGNQVIGSQQAAVADISTTYDPGATTISSLTFSATPTQAEVEALRDECQNLRDWLNEAMTQVNDLLAKTRTHGLIAT</sequence>
<accession>A0A2R5GMY7</accession>
<feature type="non-terminal residue" evidence="1">
    <location>
        <position position="1"/>
    </location>
</feature>
<dbReference type="InParanoid" id="A0A2R5GMY7"/>
<reference evidence="1 2" key="1">
    <citation type="submission" date="2017-12" db="EMBL/GenBank/DDBJ databases">
        <title>Sequencing, de novo assembly and annotation of complete genome of a new Thraustochytrid species, strain FCC1311.</title>
        <authorList>
            <person name="Sedici K."/>
            <person name="Godart F."/>
            <person name="Aiese Cigliano R."/>
            <person name="Sanseverino W."/>
            <person name="Barakat M."/>
            <person name="Ortet P."/>
            <person name="Marechal E."/>
            <person name="Cagnac O."/>
            <person name="Amato A."/>
        </authorList>
    </citation>
    <scope>NUCLEOTIDE SEQUENCE [LARGE SCALE GENOMIC DNA]</scope>
</reference>
<evidence type="ECO:0000313" key="1">
    <source>
        <dbReference type="EMBL" id="GBG29993.1"/>
    </source>
</evidence>
<protein>
    <submittedName>
        <fullName evidence="1">Uncharacterized protein</fullName>
    </submittedName>
</protein>
<evidence type="ECO:0000313" key="2">
    <source>
        <dbReference type="Proteomes" id="UP000241890"/>
    </source>
</evidence>
<comment type="caution">
    <text evidence="1">The sequence shown here is derived from an EMBL/GenBank/DDBJ whole genome shotgun (WGS) entry which is preliminary data.</text>
</comment>